<evidence type="ECO:0000256" key="2">
    <source>
        <dbReference type="ARBA" id="ARBA00022475"/>
    </source>
</evidence>
<gene>
    <name evidence="10" type="ORF">SAMN02745124_01994</name>
</gene>
<dbReference type="RefSeq" id="WP_073375674.1">
    <property type="nucleotide sequence ID" value="NZ_FQXS01000010.1"/>
</dbReference>
<keyword evidence="3 7" id="KW-0812">Transmembrane</keyword>
<evidence type="ECO:0000256" key="1">
    <source>
        <dbReference type="ARBA" id="ARBA00004651"/>
    </source>
</evidence>
<protein>
    <submittedName>
        <fullName evidence="10">Putative ABC transport system permease protein</fullName>
    </submittedName>
</protein>
<dbReference type="InterPro" id="IPR050250">
    <property type="entry name" value="Macrolide_Exporter_MacB"/>
</dbReference>
<keyword evidence="2" id="KW-1003">Cell membrane</keyword>
<dbReference type="GO" id="GO:0022857">
    <property type="term" value="F:transmembrane transporter activity"/>
    <property type="evidence" value="ECO:0007669"/>
    <property type="project" value="TreeGrafter"/>
</dbReference>
<feature type="transmembrane region" description="Helical" evidence="7">
    <location>
        <begin position="24"/>
        <end position="47"/>
    </location>
</feature>
<dbReference type="InterPro" id="IPR025857">
    <property type="entry name" value="MacB_PCD"/>
</dbReference>
<accession>A0A1M5W066</accession>
<dbReference type="AlphaFoldDB" id="A0A1M5W066"/>
<keyword evidence="5 7" id="KW-0472">Membrane</keyword>
<comment type="similarity">
    <text evidence="6">Belongs to the ABC-4 integral membrane protein family.</text>
</comment>
<keyword evidence="4 7" id="KW-1133">Transmembrane helix</keyword>
<dbReference type="PANTHER" id="PTHR30572">
    <property type="entry name" value="MEMBRANE COMPONENT OF TRANSPORTER-RELATED"/>
    <property type="match status" value="1"/>
</dbReference>
<dbReference type="EMBL" id="FQXS01000010">
    <property type="protein sequence ID" value="SHH80808.1"/>
    <property type="molecule type" value="Genomic_DNA"/>
</dbReference>
<sequence>MAEFFSDSVRTAITSLAQHKLRSLLSIVGIVCGVSTVLAIFAIGAGAEAETMRRIGQLGLNNIYLRADNLTEQQIARARRYQSRGLQIGDLTRLQTTGLPIRRTAASRDQRVELAGLPDDVQGRVIEATRDYRAVLGLTMAAGRFLADRDLADRNRVCVLGWSVSAALGADGKPGALIRIGSELWQVVGVLDRRDVDAAETGRISLLDINTMIIVPLGTLGAAADGEPVSELIVELATVERIEAATVVIAGTVRAAHHGVDDFSVIVPNELLSQAREIQRLFTIVFGSIGTLSLIIGGVGIMNIMLAGISERVREIGLRRAVGARPDHIVVQFLSEAVLLTTLGGLLGLAGGWALARGVSLYAGWPIVISSATIVLPLLMALATGCLFGIYPAFKAARMDPLQALGYGE</sequence>
<dbReference type="OrthoDB" id="9802264at2"/>
<dbReference type="STRING" id="1121409.SAMN02745124_01994"/>
<feature type="transmembrane region" description="Helical" evidence="7">
    <location>
        <begin position="367"/>
        <end position="391"/>
    </location>
</feature>
<dbReference type="Pfam" id="PF02687">
    <property type="entry name" value="FtsX"/>
    <property type="match status" value="1"/>
</dbReference>
<evidence type="ECO:0000313" key="10">
    <source>
        <dbReference type="EMBL" id="SHH80808.1"/>
    </source>
</evidence>
<name>A0A1M5W066_9BACT</name>
<feature type="transmembrane region" description="Helical" evidence="7">
    <location>
        <begin position="329"/>
        <end position="355"/>
    </location>
</feature>
<dbReference type="PANTHER" id="PTHR30572:SF4">
    <property type="entry name" value="ABC TRANSPORTER PERMEASE YTRF"/>
    <property type="match status" value="1"/>
</dbReference>
<feature type="domain" description="ABC3 transporter permease C-terminal" evidence="8">
    <location>
        <begin position="288"/>
        <end position="401"/>
    </location>
</feature>
<feature type="domain" description="MacB-like periplasmic core" evidence="9">
    <location>
        <begin position="23"/>
        <end position="245"/>
    </location>
</feature>
<evidence type="ECO:0000256" key="7">
    <source>
        <dbReference type="SAM" id="Phobius"/>
    </source>
</evidence>
<dbReference type="Proteomes" id="UP000184139">
    <property type="component" value="Unassembled WGS sequence"/>
</dbReference>
<dbReference type="GO" id="GO:0005886">
    <property type="term" value="C:plasma membrane"/>
    <property type="evidence" value="ECO:0007669"/>
    <property type="project" value="UniProtKB-SubCell"/>
</dbReference>
<dbReference type="Pfam" id="PF12704">
    <property type="entry name" value="MacB_PCD"/>
    <property type="match status" value="1"/>
</dbReference>
<proteinExistence type="inferred from homology"/>
<evidence type="ECO:0000256" key="6">
    <source>
        <dbReference type="ARBA" id="ARBA00038076"/>
    </source>
</evidence>
<dbReference type="InterPro" id="IPR003838">
    <property type="entry name" value="ABC3_permease_C"/>
</dbReference>
<feature type="transmembrane region" description="Helical" evidence="7">
    <location>
        <begin position="281"/>
        <end position="309"/>
    </location>
</feature>
<comment type="subcellular location">
    <subcellularLocation>
        <location evidence="1">Cell membrane</location>
        <topology evidence="1">Multi-pass membrane protein</topology>
    </subcellularLocation>
</comment>
<organism evidence="10 11">
    <name type="scientific">Desulfofustis glycolicus DSM 9705</name>
    <dbReference type="NCBI Taxonomy" id="1121409"/>
    <lineage>
        <taxon>Bacteria</taxon>
        <taxon>Pseudomonadati</taxon>
        <taxon>Thermodesulfobacteriota</taxon>
        <taxon>Desulfobulbia</taxon>
        <taxon>Desulfobulbales</taxon>
        <taxon>Desulfocapsaceae</taxon>
        <taxon>Desulfofustis</taxon>
    </lineage>
</organism>
<evidence type="ECO:0000256" key="4">
    <source>
        <dbReference type="ARBA" id="ARBA00022989"/>
    </source>
</evidence>
<evidence type="ECO:0000259" key="9">
    <source>
        <dbReference type="Pfam" id="PF12704"/>
    </source>
</evidence>
<keyword evidence="11" id="KW-1185">Reference proteome</keyword>
<reference evidence="10 11" key="1">
    <citation type="submission" date="2016-11" db="EMBL/GenBank/DDBJ databases">
        <authorList>
            <person name="Jaros S."/>
            <person name="Januszkiewicz K."/>
            <person name="Wedrychowicz H."/>
        </authorList>
    </citation>
    <scope>NUCLEOTIDE SEQUENCE [LARGE SCALE GENOMIC DNA]</scope>
    <source>
        <strain evidence="10 11">DSM 9705</strain>
    </source>
</reference>
<evidence type="ECO:0000256" key="3">
    <source>
        <dbReference type="ARBA" id="ARBA00022692"/>
    </source>
</evidence>
<evidence type="ECO:0000259" key="8">
    <source>
        <dbReference type="Pfam" id="PF02687"/>
    </source>
</evidence>
<evidence type="ECO:0000313" key="11">
    <source>
        <dbReference type="Proteomes" id="UP000184139"/>
    </source>
</evidence>
<evidence type="ECO:0000256" key="5">
    <source>
        <dbReference type="ARBA" id="ARBA00023136"/>
    </source>
</evidence>